<feature type="compositionally biased region" description="Polar residues" evidence="1">
    <location>
        <begin position="875"/>
        <end position="888"/>
    </location>
</feature>
<evidence type="ECO:0000313" key="6">
    <source>
        <dbReference type="Proteomes" id="UP000325313"/>
    </source>
</evidence>
<feature type="region of interest" description="Disordered" evidence="1">
    <location>
        <begin position="912"/>
        <end position="979"/>
    </location>
</feature>
<feature type="region of interest" description="Disordered" evidence="1">
    <location>
        <begin position="263"/>
        <end position="309"/>
    </location>
</feature>
<feature type="region of interest" description="Disordered" evidence="1">
    <location>
        <begin position="1204"/>
        <end position="1244"/>
    </location>
</feature>
<evidence type="ECO:0000256" key="1">
    <source>
        <dbReference type="SAM" id="MobiDB-lite"/>
    </source>
</evidence>
<accession>A0A5B0R861</accession>
<feature type="region of interest" description="Disordered" evidence="1">
    <location>
        <begin position="857"/>
        <end position="899"/>
    </location>
</feature>
<evidence type="ECO:0000256" key="2">
    <source>
        <dbReference type="SAM" id="SignalP"/>
    </source>
</evidence>
<dbReference type="Proteomes" id="UP000325313">
    <property type="component" value="Unassembled WGS sequence"/>
</dbReference>
<keyword evidence="2" id="KW-0732">Signal</keyword>
<feature type="compositionally biased region" description="Low complexity" evidence="1">
    <location>
        <begin position="1217"/>
        <end position="1240"/>
    </location>
</feature>
<feature type="signal peptide" evidence="2">
    <location>
        <begin position="1"/>
        <end position="25"/>
    </location>
</feature>
<feature type="compositionally biased region" description="Basic and acidic residues" evidence="1">
    <location>
        <begin position="857"/>
        <end position="872"/>
    </location>
</feature>
<feature type="region of interest" description="Disordered" evidence="1">
    <location>
        <begin position="1160"/>
        <end position="1179"/>
    </location>
</feature>
<feature type="compositionally biased region" description="Low complexity" evidence="1">
    <location>
        <begin position="1097"/>
        <end position="1107"/>
    </location>
</feature>
<feature type="compositionally biased region" description="Polar residues" evidence="1">
    <location>
        <begin position="484"/>
        <end position="497"/>
    </location>
</feature>
<comment type="caution">
    <text evidence="4">The sequence shown here is derived from an EMBL/GenBank/DDBJ whole genome shotgun (WGS) entry which is preliminary data.</text>
</comment>
<dbReference type="Proteomes" id="UP000324748">
    <property type="component" value="Unassembled WGS sequence"/>
</dbReference>
<dbReference type="EMBL" id="VDEP01000238">
    <property type="protein sequence ID" value="KAA1121489.1"/>
    <property type="molecule type" value="Genomic_DNA"/>
</dbReference>
<name>A0A5B0R861_PUCGR</name>
<feature type="compositionally biased region" description="Basic and acidic residues" evidence="1">
    <location>
        <begin position="120"/>
        <end position="149"/>
    </location>
</feature>
<feature type="compositionally biased region" description="Polar residues" evidence="1">
    <location>
        <begin position="1031"/>
        <end position="1041"/>
    </location>
</feature>
<feature type="region of interest" description="Disordered" evidence="1">
    <location>
        <begin position="584"/>
        <end position="604"/>
    </location>
</feature>
<feature type="compositionally biased region" description="Basic and acidic residues" evidence="1">
    <location>
        <begin position="267"/>
        <end position="280"/>
    </location>
</feature>
<feature type="region of interest" description="Disordered" evidence="1">
    <location>
        <begin position="472"/>
        <end position="504"/>
    </location>
</feature>
<feature type="compositionally biased region" description="Polar residues" evidence="1">
    <location>
        <begin position="931"/>
        <end position="968"/>
    </location>
</feature>
<feature type="compositionally biased region" description="Basic and acidic residues" evidence="1">
    <location>
        <begin position="591"/>
        <end position="604"/>
    </location>
</feature>
<feature type="region of interest" description="Disordered" evidence="1">
    <location>
        <begin position="119"/>
        <end position="154"/>
    </location>
</feature>
<dbReference type="OrthoDB" id="2504104at2759"/>
<feature type="compositionally biased region" description="Basic and acidic residues" evidence="1">
    <location>
        <begin position="472"/>
        <end position="483"/>
    </location>
</feature>
<sequence length="1671" mass="189512">MRPHGSIRQSSILRLLLAITSRTRAFLHTTNSATITCEEAPHVSQATSGVRHETLCDSDAVGRVVDWLDMDSSPGQRRQVDTRDIETSARENSRVMVDSPPIWTSAVIPGKECFLPSGYRTDDQDHGPWRDSYRSEKKEVESNSMHKTDSVGMSYRGGHPQLPEHLYDDHHFDSARHLEFQNYLIHVADEGLALSQHHHYGAWSHYTSPIHNWHSPPESLSNIPAYLEHHWRYLTYYWWYLNYFSQKLNFPALRLNNPPGSGAPFNELDKGNNAKNKEKQNLSGTGVYFNERQRGNKGKNQGPRKPLVNGVNLNEVKEGTNEKNKEVNIPSETSIYLDMGKKGDNKKNKEVANPFGTGVYLNGFKKGNNEKNKQMKNPPGTEVFLNMWKKGNNEKNKEMYSPLGTGVYHNKWRKGKNQKNIENKVTMEGQIMSEIEKSNPQVSSFKKGTEPYNKQFVKHFIHHEDNWRSSPKDFELFPERNDQDSQLGCSTSNSHESSVPKGAEDRAFQEGLLRNLSSWDEAKEKSLKTSGEIKNLRLTKNFQNQSSFQFGLGDQHAGIKPKITDLTPGNSGSKIIQRFSGNQDKSFLHKSGPEELHLGSRKNTEIQSTSRSDYYLDNNAVWQKEASSEIHKPAFSKENTILREPDGIKLLTHHGQERPKVDPRETIEMDTVSSSDGPRPYKSTGQMESPIFERDKFGVKSHSEQRDTLISPKRKIKLKINQEGSNFQSRTVIGIPTSSDSTTRQDKHIEPLEEGSISGIKKLVKAKSEEKKILISPDRNKNLPIDQEWSKVDPRKLIEIHNIVGSESITTLSDYKNKGSSDTPISQIKKSGLKKELLEEKSPLLIFPKRSKKLLMNEKAERSRVGSRKPIEIHTGSSKVSQRSLNKQGSKKEVPISHEITQLQSENILEDTNKNLVSSSERKKKLDITDESSSVTLGASDTDQVDSSHQVESSVATKDPSSYSQERVNPNDKDIKAGSSNDLIQQLRDKPSKIIIQATLFKDKLGEIFQNFLLRHKNFQRDDQEIKASGRQGNPASFQSLSDKKAKGENTDPSNTKPDIRGSSSGSSGTIVTDHDDGGGGKGSTPDQLLAYLPKPSSKSSQVTSSISREEQSILDLIEKKQHPPEFKIPLAKFPLKFPVDLYAGQIEALERALKKDELSNLRRPTSPGSSSSSSSLSIMNPLEIQANEVKKALEQELDDVYKAVPPDLHPPHPHHQSPSYKPSKSKSNQNPSTKSSPTPLKRLRMFSEPTIKSMFGRWGDDLLFWEQQRLDIGLMARLAVVLNLEHKHEHCGLSGVQSVLNDPTIYERFQGMSWKERSAVLGAIRKALGTAESTRRLYAFFRLLRYHSISRRWRVLKAYWIKKKMMTVGQAEYFARRFGLSEDPLGLVEIPKPIRGPKDVKDSKDRTGQLQTSEAVCSVYGQSEAEERLKLIYYLRDRIHNSEPWWDSFQLEPATRQFGLDVLGLILIGDGLQFGWKHQILEDANKKIIEGVFVQLLVVMVRKDLILAWLESPERAWLYRTCGHLYQDRLRELSLWLFNRGGTIALRGTEVLWADLGLDPSLLLDYQDSHSPEKQSAAIKRSKEIVAGWSEYEQLACSIWHRVFCLNLPDSGPVSSSLQQSAHQPSLQEIKDWARSTKTKKTVKLLSSLFYVFLFIYFHYQEHQRYALGK</sequence>
<feature type="region of interest" description="Disordered" evidence="1">
    <location>
        <begin position="70"/>
        <end position="93"/>
    </location>
</feature>
<organism evidence="4 6">
    <name type="scientific">Puccinia graminis f. sp. tritici</name>
    <dbReference type="NCBI Taxonomy" id="56615"/>
    <lineage>
        <taxon>Eukaryota</taxon>
        <taxon>Fungi</taxon>
        <taxon>Dikarya</taxon>
        <taxon>Basidiomycota</taxon>
        <taxon>Pucciniomycotina</taxon>
        <taxon>Pucciniomycetes</taxon>
        <taxon>Pucciniales</taxon>
        <taxon>Pucciniaceae</taxon>
        <taxon>Puccinia</taxon>
    </lineage>
</organism>
<gene>
    <name evidence="3" type="ORF">PGT21_036690</name>
    <name evidence="4" type="ORF">PGTUg99_029304</name>
</gene>
<evidence type="ECO:0000313" key="4">
    <source>
        <dbReference type="EMBL" id="KAA1121489.1"/>
    </source>
</evidence>
<dbReference type="EMBL" id="VSWC01000079">
    <property type="protein sequence ID" value="KAA1095221.1"/>
    <property type="molecule type" value="Genomic_DNA"/>
</dbReference>
<feature type="compositionally biased region" description="Low complexity" evidence="1">
    <location>
        <begin position="1167"/>
        <end position="1178"/>
    </location>
</feature>
<keyword evidence="5" id="KW-1185">Reference proteome</keyword>
<feature type="compositionally biased region" description="Basic and acidic residues" evidence="1">
    <location>
        <begin position="78"/>
        <end position="93"/>
    </location>
</feature>
<reference evidence="5 6" key="1">
    <citation type="submission" date="2019-05" db="EMBL/GenBank/DDBJ databases">
        <title>Emergence of the Ug99 lineage of the wheat stem rust pathogen through somatic hybridization.</title>
        <authorList>
            <person name="Li F."/>
            <person name="Upadhyaya N.M."/>
            <person name="Sperschneider J."/>
            <person name="Matny O."/>
            <person name="Nguyen-Phuc H."/>
            <person name="Mago R."/>
            <person name="Raley C."/>
            <person name="Miller M.E."/>
            <person name="Silverstein K.A.T."/>
            <person name="Henningsen E."/>
            <person name="Hirsch C.D."/>
            <person name="Visser B."/>
            <person name="Pretorius Z.A."/>
            <person name="Steffenson B.J."/>
            <person name="Schwessinger B."/>
            <person name="Dodds P.N."/>
            <person name="Figueroa M."/>
        </authorList>
    </citation>
    <scope>NUCLEOTIDE SEQUENCE [LARGE SCALE GENOMIC DNA]</scope>
    <source>
        <strain evidence="3">21-0</strain>
        <strain evidence="4 6">Ug99</strain>
    </source>
</reference>
<feature type="region of interest" description="Disordered" evidence="1">
    <location>
        <begin position="1025"/>
        <end position="1107"/>
    </location>
</feature>
<evidence type="ECO:0000313" key="5">
    <source>
        <dbReference type="Proteomes" id="UP000324748"/>
    </source>
</evidence>
<protein>
    <submittedName>
        <fullName evidence="4">Uncharacterized protein</fullName>
    </submittedName>
</protein>
<feature type="chain" id="PRO_5036138072" evidence="2">
    <location>
        <begin position="26"/>
        <end position="1671"/>
    </location>
</feature>
<evidence type="ECO:0000313" key="3">
    <source>
        <dbReference type="EMBL" id="KAA1095221.1"/>
    </source>
</evidence>
<proteinExistence type="predicted"/>